<gene>
    <name evidence="2" type="ORF">OKIOD_LOCUS7007</name>
</gene>
<evidence type="ECO:0000256" key="1">
    <source>
        <dbReference type="SAM" id="MobiDB-lite"/>
    </source>
</evidence>
<proteinExistence type="predicted"/>
<dbReference type="EMBL" id="OU015569">
    <property type="protein sequence ID" value="CAG5098192.1"/>
    <property type="molecule type" value="Genomic_DNA"/>
</dbReference>
<evidence type="ECO:0000313" key="2">
    <source>
        <dbReference type="EMBL" id="CAG5098192.1"/>
    </source>
</evidence>
<organism evidence="2 3">
    <name type="scientific">Oikopleura dioica</name>
    <name type="common">Tunicate</name>
    <dbReference type="NCBI Taxonomy" id="34765"/>
    <lineage>
        <taxon>Eukaryota</taxon>
        <taxon>Metazoa</taxon>
        <taxon>Chordata</taxon>
        <taxon>Tunicata</taxon>
        <taxon>Appendicularia</taxon>
        <taxon>Copelata</taxon>
        <taxon>Oikopleuridae</taxon>
        <taxon>Oikopleura</taxon>
    </lineage>
</organism>
<sequence>MVIDCDSILSRVPPPGAVPVSLAEAAQIWNANGMHGTLRELSIVGMVVKIQAPRPVKGELKGKWNTTLWIQDPTISSARAGDACPRWGFELTVWATVDSIHRLPRAEPGEILVAYPVHLTGSHGSIFSIKLSHSGMISEDQMDERMLVVIPKGAVAKDPRPAPGSVLPKNAPELKWIPDNKFEQRLYISALLQTLDNLVTFAAKEDPPPVIRSNGIPESKKAIVLPTRDAQDIGRFLKNQPSCVNLEGMVTRVRAIQKVNTSLSDPDGISCLIIDIWDGSERSSENALLERRPNEKVNMTSFFMKKEEAVCWGRSAIQPHTWRPFLRTCPIHLYGDAIKSAMAQQVSTGCYFRAFSVELCEESAVTGPWSIHRGTPRNGKRVVLRCSSDAPEGASSGIQILPPSYHRARKLSDLIMRRSAVWLGIPTVSYNETFEKFKNQSFNQASQAAAVEKQRMVEQRLAEGHAHMRAKHSETVNGGNGNPAAVPMNPGIKNEVIRAES</sequence>
<keyword evidence="3" id="KW-1185">Reference proteome</keyword>
<name>A0ABN7SM37_OIKDI</name>
<accession>A0ABN7SM37</accession>
<reference evidence="2 3" key="1">
    <citation type="submission" date="2021-04" db="EMBL/GenBank/DDBJ databases">
        <authorList>
            <person name="Bliznina A."/>
        </authorList>
    </citation>
    <scope>NUCLEOTIDE SEQUENCE [LARGE SCALE GENOMIC DNA]</scope>
</reference>
<evidence type="ECO:0000313" key="3">
    <source>
        <dbReference type="Proteomes" id="UP001158576"/>
    </source>
</evidence>
<protein>
    <submittedName>
        <fullName evidence="2">Oidioi.mRNA.OKI2018_I69.XSR.g15449.t1.cds</fullName>
    </submittedName>
</protein>
<feature type="region of interest" description="Disordered" evidence="1">
    <location>
        <begin position="473"/>
        <end position="501"/>
    </location>
</feature>
<dbReference type="Proteomes" id="UP001158576">
    <property type="component" value="Chromosome XSR"/>
</dbReference>